<accession>A0A2P5CE00</accession>
<dbReference type="Proteomes" id="UP000237000">
    <property type="component" value="Unassembled WGS sequence"/>
</dbReference>
<comment type="caution">
    <text evidence="1">The sequence shown here is derived from an EMBL/GenBank/DDBJ whole genome shotgun (WGS) entry which is preliminary data.</text>
</comment>
<organism evidence="1 2">
    <name type="scientific">Trema orientale</name>
    <name type="common">Charcoal tree</name>
    <name type="synonym">Celtis orientalis</name>
    <dbReference type="NCBI Taxonomy" id="63057"/>
    <lineage>
        <taxon>Eukaryota</taxon>
        <taxon>Viridiplantae</taxon>
        <taxon>Streptophyta</taxon>
        <taxon>Embryophyta</taxon>
        <taxon>Tracheophyta</taxon>
        <taxon>Spermatophyta</taxon>
        <taxon>Magnoliopsida</taxon>
        <taxon>eudicotyledons</taxon>
        <taxon>Gunneridae</taxon>
        <taxon>Pentapetalae</taxon>
        <taxon>rosids</taxon>
        <taxon>fabids</taxon>
        <taxon>Rosales</taxon>
        <taxon>Cannabaceae</taxon>
        <taxon>Trema</taxon>
    </lineage>
</organism>
<reference evidence="2" key="1">
    <citation type="submission" date="2016-06" db="EMBL/GenBank/DDBJ databases">
        <title>Parallel loss of symbiosis genes in relatives of nitrogen-fixing non-legume Parasponia.</title>
        <authorList>
            <person name="Van Velzen R."/>
            <person name="Holmer R."/>
            <person name="Bu F."/>
            <person name="Rutten L."/>
            <person name="Van Zeijl A."/>
            <person name="Liu W."/>
            <person name="Santuari L."/>
            <person name="Cao Q."/>
            <person name="Sharma T."/>
            <person name="Shen D."/>
            <person name="Roswanjaya Y."/>
            <person name="Wardhani T."/>
            <person name="Kalhor M.S."/>
            <person name="Jansen J."/>
            <person name="Van den Hoogen J."/>
            <person name="Gungor B."/>
            <person name="Hartog M."/>
            <person name="Hontelez J."/>
            <person name="Verver J."/>
            <person name="Yang W.-C."/>
            <person name="Schijlen E."/>
            <person name="Repin R."/>
            <person name="Schilthuizen M."/>
            <person name="Schranz E."/>
            <person name="Heidstra R."/>
            <person name="Miyata K."/>
            <person name="Fedorova E."/>
            <person name="Kohlen W."/>
            <person name="Bisseling T."/>
            <person name="Smit S."/>
            <person name="Geurts R."/>
        </authorList>
    </citation>
    <scope>NUCLEOTIDE SEQUENCE [LARGE SCALE GENOMIC DNA]</scope>
    <source>
        <strain evidence="2">cv. RG33-2</strain>
    </source>
</reference>
<evidence type="ECO:0000313" key="2">
    <source>
        <dbReference type="Proteomes" id="UP000237000"/>
    </source>
</evidence>
<proteinExistence type="predicted"/>
<gene>
    <name evidence="1" type="ORF">TorRG33x02_288970</name>
</gene>
<name>A0A2P5CE00_TREOI</name>
<sequence length="83" mass="9637">MFRRALETSSKPRQMSLSTIEIPSNSRDYLHRTSSWTVEDHRMPSKTIENQRPSNSVKCFRISRTIEIKSNTVGLKSNVIEIK</sequence>
<keyword evidence="2" id="KW-1185">Reference proteome</keyword>
<dbReference type="AlphaFoldDB" id="A0A2P5CE00"/>
<protein>
    <submittedName>
        <fullName evidence="1">Uncharacterized protein</fullName>
    </submittedName>
</protein>
<dbReference type="EMBL" id="JXTC01000377">
    <property type="protein sequence ID" value="PON59235.1"/>
    <property type="molecule type" value="Genomic_DNA"/>
</dbReference>
<dbReference type="InParanoid" id="A0A2P5CE00"/>
<evidence type="ECO:0000313" key="1">
    <source>
        <dbReference type="EMBL" id="PON59235.1"/>
    </source>
</evidence>